<reference evidence="4" key="1">
    <citation type="submission" date="2016-12" db="EMBL/GenBank/DDBJ databases">
        <title>Comparative genomics of four Isosphaeraceae planctomycetes: a common pool of plasmids and glycoside hydrolase genes.</title>
        <authorList>
            <person name="Ivanova A."/>
        </authorList>
    </citation>
    <scope>NUCLEOTIDE SEQUENCE [LARGE SCALE GENOMIC DNA]</scope>
    <source>
        <strain evidence="4">PX4</strain>
    </source>
</reference>
<sequence length="341" mass="36020">MRLWNVVALAALSSPLFSVAQAEEPGKSGKPLRAGIIGLDTSHATAFTALLNDPKTEGELAGVRIVAAYPGGSADIPSSRDRVAGYTKELREKHGVEIVDSIEALLDKVDVVLLESVDGRPHLSQARPVFAAKKPVFIDKPVAGTLADAIAIYELAKESGTPVFSSSSLRYSPGIAAMRTGGKVGEVVGCDAYGPCELEEHHPDLYWYGIHGVETLFTIMGPGCESVSRIQTPGGELAAGVWKGGRIGTFRGLRQGVHDYGATVFGTKGIAPSGGYAGYQPLVVEICKFFKTGKPPVSAEETIEIFAFMEAADESKRQGGKPVALETVIAKARTELAARPK</sequence>
<evidence type="ECO:0000313" key="4">
    <source>
        <dbReference type="Proteomes" id="UP000186309"/>
    </source>
</evidence>
<dbReference type="InterPro" id="IPR050463">
    <property type="entry name" value="Gfo/Idh/MocA_oxidrdct_glycsds"/>
</dbReference>
<dbReference type="Pfam" id="PF01408">
    <property type="entry name" value="GFO_IDH_MocA"/>
    <property type="match status" value="1"/>
</dbReference>
<keyword evidence="1" id="KW-0732">Signal</keyword>
<dbReference type="PANTHER" id="PTHR43818:SF9">
    <property type="entry name" value="HYPOTHETICAL OXIDOREDUCTASE"/>
    <property type="match status" value="1"/>
</dbReference>
<dbReference type="Gene3D" id="3.40.50.720">
    <property type="entry name" value="NAD(P)-binding Rossmann-like Domain"/>
    <property type="match status" value="1"/>
</dbReference>
<gene>
    <name evidence="3" type="ORF">BSF38_00283</name>
</gene>
<keyword evidence="4" id="KW-1185">Reference proteome</keyword>
<protein>
    <recommendedName>
        <fullName evidence="2">Gfo/Idh/MocA-like oxidoreductase N-terminal domain-containing protein</fullName>
    </recommendedName>
</protein>
<dbReference type="AlphaFoldDB" id="A0A1U7CIV8"/>
<feature type="chain" id="PRO_5012211303" description="Gfo/Idh/MocA-like oxidoreductase N-terminal domain-containing protein" evidence="1">
    <location>
        <begin position="23"/>
        <end position="341"/>
    </location>
</feature>
<dbReference type="InterPro" id="IPR000683">
    <property type="entry name" value="Gfo/Idh/MocA-like_OxRdtase_N"/>
</dbReference>
<accession>A0A1U7CIV8</accession>
<dbReference type="KEGG" id="pbor:BSF38_00283"/>
<evidence type="ECO:0000313" key="3">
    <source>
        <dbReference type="EMBL" id="APW58875.1"/>
    </source>
</evidence>
<feature type="domain" description="Gfo/Idh/MocA-like oxidoreductase N-terminal" evidence="2">
    <location>
        <begin position="82"/>
        <end position="164"/>
    </location>
</feature>
<evidence type="ECO:0000259" key="2">
    <source>
        <dbReference type="Pfam" id="PF01408"/>
    </source>
</evidence>
<proteinExistence type="predicted"/>
<dbReference type="Proteomes" id="UP000186309">
    <property type="component" value="Chromosome"/>
</dbReference>
<dbReference type="InterPro" id="IPR036291">
    <property type="entry name" value="NAD(P)-bd_dom_sf"/>
</dbReference>
<dbReference type="PANTHER" id="PTHR43818">
    <property type="entry name" value="BCDNA.GH03377"/>
    <property type="match status" value="1"/>
</dbReference>
<dbReference type="SUPFAM" id="SSF51735">
    <property type="entry name" value="NAD(P)-binding Rossmann-fold domains"/>
    <property type="match status" value="1"/>
</dbReference>
<dbReference type="EMBL" id="CP019082">
    <property type="protein sequence ID" value="APW58875.1"/>
    <property type="molecule type" value="Genomic_DNA"/>
</dbReference>
<dbReference type="RefSeq" id="WP_076343132.1">
    <property type="nucleotide sequence ID" value="NZ_CP019082.1"/>
</dbReference>
<organism evidence="3 4">
    <name type="scientific">Paludisphaera borealis</name>
    <dbReference type="NCBI Taxonomy" id="1387353"/>
    <lineage>
        <taxon>Bacteria</taxon>
        <taxon>Pseudomonadati</taxon>
        <taxon>Planctomycetota</taxon>
        <taxon>Planctomycetia</taxon>
        <taxon>Isosphaerales</taxon>
        <taxon>Isosphaeraceae</taxon>
        <taxon>Paludisphaera</taxon>
    </lineage>
</organism>
<name>A0A1U7CIV8_9BACT</name>
<evidence type="ECO:0000256" key="1">
    <source>
        <dbReference type="SAM" id="SignalP"/>
    </source>
</evidence>
<dbReference type="OrthoDB" id="128220at2"/>
<feature type="signal peptide" evidence="1">
    <location>
        <begin position="1"/>
        <end position="22"/>
    </location>
</feature>
<dbReference type="GO" id="GO:0000166">
    <property type="term" value="F:nucleotide binding"/>
    <property type="evidence" value="ECO:0007669"/>
    <property type="project" value="InterPro"/>
</dbReference>
<dbReference type="STRING" id="1387353.BSF38_00283"/>